<dbReference type="Proteomes" id="UP000092582">
    <property type="component" value="Chromosome 1"/>
</dbReference>
<feature type="domain" description="DNA topoisomerase IB N-terminal" evidence="8">
    <location>
        <begin position="41"/>
        <end position="89"/>
    </location>
</feature>
<sequence length="355" mass="39018">MLTMSSNMQVVQAASGRKRLVRLRRSNTAGVGYTRRRSGRGFSYRDADGRTVTDPELRARFAALVIPPAWTDVWIAPYPNGHIQATGVDAAGRRQYQYHPDWHTRQDRVKFARALELAQSLPSARGYVTRSLRRTPSSADESRDRALAAAFRILDQGALRIGSERYAEENGSHGLSTLLRSHVRVTGDTVVFEFPAKSGQSWSSILVDADVAGYVRDQDRLLGSVDPDYVDDPERVLLTWIDDDTVRTVSASDVNQFIKDRTGGDFSAKDFRTLRGTVAAAVSLARTGAETAARARSRALTTAMNAAADVLGNTPTIARSSYVDPRVVDAYNMGRTIDPARAASAESEVRRLLLD</sequence>
<dbReference type="SUPFAM" id="SSF56349">
    <property type="entry name" value="DNA breaking-rejoining enzymes"/>
    <property type="match status" value="1"/>
</dbReference>
<evidence type="ECO:0000256" key="4">
    <source>
        <dbReference type="ARBA" id="ARBA00023029"/>
    </source>
</evidence>
<dbReference type="STRING" id="670052.PA27867_1409"/>
<dbReference type="Gene3D" id="3.90.15.10">
    <property type="entry name" value="Topoisomerase I, Chain A, domain 3"/>
    <property type="match status" value="1"/>
</dbReference>
<dbReference type="PATRIC" id="fig|670052.7.peg.1464"/>
<dbReference type="SUPFAM" id="SSF55869">
    <property type="entry name" value="DNA topoisomerase I domain"/>
    <property type="match status" value="1"/>
</dbReference>
<evidence type="ECO:0000259" key="8">
    <source>
        <dbReference type="Pfam" id="PF21338"/>
    </source>
</evidence>
<comment type="similarity">
    <text evidence="2">Belongs to the type IB topoisomerase family.</text>
</comment>
<dbReference type="InterPro" id="IPR011010">
    <property type="entry name" value="DNA_brk_join_enz"/>
</dbReference>
<evidence type="ECO:0000256" key="3">
    <source>
        <dbReference type="ARBA" id="ARBA00012891"/>
    </source>
</evidence>
<dbReference type="InterPro" id="IPR014711">
    <property type="entry name" value="TopoI_cat_a-hlx-sub_euk"/>
</dbReference>
<dbReference type="PROSITE" id="PS52038">
    <property type="entry name" value="TOPO_IB_2"/>
    <property type="match status" value="1"/>
</dbReference>
<dbReference type="Gene3D" id="1.10.132.120">
    <property type="match status" value="1"/>
</dbReference>
<gene>
    <name evidence="9" type="ORF">PA27867_1409</name>
</gene>
<dbReference type="InterPro" id="IPR035447">
    <property type="entry name" value="DNA_topo_I_N_sf"/>
</dbReference>
<evidence type="ECO:0000256" key="5">
    <source>
        <dbReference type="ARBA" id="ARBA00023125"/>
    </source>
</evidence>
<dbReference type="GO" id="GO:0003677">
    <property type="term" value="F:DNA binding"/>
    <property type="evidence" value="ECO:0007669"/>
    <property type="project" value="UniProtKB-KW"/>
</dbReference>
<evidence type="ECO:0000313" key="10">
    <source>
        <dbReference type="Proteomes" id="UP000092582"/>
    </source>
</evidence>
<dbReference type="Gene3D" id="3.30.66.10">
    <property type="entry name" value="DNA topoisomerase I domain"/>
    <property type="match status" value="1"/>
</dbReference>
<dbReference type="GO" id="GO:0006265">
    <property type="term" value="P:DNA topological change"/>
    <property type="evidence" value="ECO:0007669"/>
    <property type="project" value="InterPro"/>
</dbReference>
<organism evidence="9 10">
    <name type="scientific">Cryobacterium arcticum</name>
    <dbReference type="NCBI Taxonomy" id="670052"/>
    <lineage>
        <taxon>Bacteria</taxon>
        <taxon>Bacillati</taxon>
        <taxon>Actinomycetota</taxon>
        <taxon>Actinomycetes</taxon>
        <taxon>Micrococcales</taxon>
        <taxon>Microbacteriaceae</taxon>
        <taxon>Cryobacterium</taxon>
    </lineage>
</organism>
<evidence type="ECO:0000256" key="2">
    <source>
        <dbReference type="ARBA" id="ARBA00006645"/>
    </source>
</evidence>
<dbReference type="InterPro" id="IPR001631">
    <property type="entry name" value="TopoI"/>
</dbReference>
<evidence type="ECO:0000313" key="9">
    <source>
        <dbReference type="EMBL" id="ANP72366.1"/>
    </source>
</evidence>
<evidence type="ECO:0000256" key="1">
    <source>
        <dbReference type="ARBA" id="ARBA00000213"/>
    </source>
</evidence>
<name>A0A1B1BIP7_9MICO</name>
<dbReference type="KEGG" id="cart:PA27867_1409"/>
<dbReference type="InterPro" id="IPR013500">
    <property type="entry name" value="TopoI_cat_euk"/>
</dbReference>
<comment type="catalytic activity">
    <reaction evidence="1">
        <text>ATP-independent breakage of single-stranded DNA, followed by passage and rejoining.</text>
        <dbReference type="EC" id="5.6.2.1"/>
    </reaction>
</comment>
<keyword evidence="10" id="KW-1185">Reference proteome</keyword>
<dbReference type="GO" id="GO:0003917">
    <property type="term" value="F:DNA topoisomerase type I (single strand cut, ATP-independent) activity"/>
    <property type="evidence" value="ECO:0007669"/>
    <property type="project" value="UniProtKB-EC"/>
</dbReference>
<dbReference type="EMBL" id="CP016282">
    <property type="protein sequence ID" value="ANP72366.1"/>
    <property type="molecule type" value="Genomic_DNA"/>
</dbReference>
<dbReference type="PRINTS" id="PR00416">
    <property type="entry name" value="EUTPISMRASEI"/>
</dbReference>
<reference evidence="9 10" key="1">
    <citation type="submission" date="2016-06" db="EMBL/GenBank/DDBJ databases">
        <title>Genome sequencing of Cryobacterium arcticum PAMC 27867.</title>
        <authorList>
            <person name="Lee J."/>
            <person name="Kim O.-S."/>
        </authorList>
    </citation>
    <scope>NUCLEOTIDE SEQUENCE [LARGE SCALE GENOMIC DNA]</scope>
    <source>
        <strain evidence="9 10">PAMC 27867</strain>
    </source>
</reference>
<dbReference type="AlphaFoldDB" id="A0A1B1BIP7"/>
<keyword evidence="5" id="KW-0238">DNA-binding</keyword>
<dbReference type="EC" id="5.6.2.1" evidence="3"/>
<dbReference type="Pfam" id="PF01028">
    <property type="entry name" value="Topoisom_I"/>
    <property type="match status" value="1"/>
</dbReference>
<dbReference type="Pfam" id="PF21338">
    <property type="entry name" value="Top1B_N_bact"/>
    <property type="match status" value="1"/>
</dbReference>
<dbReference type="InterPro" id="IPR049331">
    <property type="entry name" value="Top1B_N_bact"/>
</dbReference>
<evidence type="ECO:0000259" key="7">
    <source>
        <dbReference type="Pfam" id="PF01028"/>
    </source>
</evidence>
<keyword evidence="4" id="KW-0799">Topoisomerase</keyword>
<feature type="domain" description="DNA topoisomerase I catalytic core eukaryotic-type" evidence="7">
    <location>
        <begin position="103"/>
        <end position="320"/>
    </location>
</feature>
<evidence type="ECO:0000256" key="6">
    <source>
        <dbReference type="ARBA" id="ARBA00023235"/>
    </source>
</evidence>
<keyword evidence="6 9" id="KW-0413">Isomerase</keyword>
<protein>
    <recommendedName>
        <fullName evidence="3">DNA topoisomerase</fullName>
        <ecNumber evidence="3">5.6.2.1</ecNumber>
    </recommendedName>
</protein>
<proteinExistence type="inferred from homology"/>
<accession>A0A1B1BIP7</accession>